<dbReference type="PIRSF" id="PIRSF006305">
    <property type="entry name" value="Maf"/>
    <property type="match status" value="1"/>
</dbReference>
<dbReference type="PANTHER" id="PTHR43213:SF5">
    <property type="entry name" value="BIFUNCTIONAL DTTP_UTP PYROPHOSPHATASE_METHYLTRANSFERASE PROTEIN-RELATED"/>
    <property type="match status" value="1"/>
</dbReference>
<dbReference type="GO" id="GO:0036218">
    <property type="term" value="F:dTTP diphosphatase activity"/>
    <property type="evidence" value="ECO:0007669"/>
    <property type="project" value="RHEA"/>
</dbReference>
<dbReference type="Proteomes" id="UP000318478">
    <property type="component" value="Unassembled WGS sequence"/>
</dbReference>
<dbReference type="NCBIfam" id="TIGR00172">
    <property type="entry name" value="maf"/>
    <property type="match status" value="1"/>
</dbReference>
<keyword evidence="2 4" id="KW-0378">Hydrolase</keyword>
<dbReference type="CDD" id="cd00555">
    <property type="entry name" value="Maf"/>
    <property type="match status" value="1"/>
</dbReference>
<feature type="site" description="Important for substrate specificity" evidence="4">
    <location>
        <position position="76"/>
    </location>
</feature>
<evidence type="ECO:0000313" key="6">
    <source>
        <dbReference type="Proteomes" id="UP000318478"/>
    </source>
</evidence>
<dbReference type="RefSeq" id="WP_146587639.1">
    <property type="nucleotide sequence ID" value="NZ_SJPO01000006.1"/>
</dbReference>
<dbReference type="EC" id="3.6.1.9" evidence="4"/>
<feature type="active site" description="Proton acceptor" evidence="4">
    <location>
        <position position="75"/>
    </location>
</feature>
<feature type="site" description="Important for substrate specificity" evidence="4">
    <location>
        <position position="161"/>
    </location>
</feature>
<dbReference type="InterPro" id="IPR029001">
    <property type="entry name" value="ITPase-like_fam"/>
</dbReference>
<dbReference type="GO" id="GO:0036221">
    <property type="term" value="F:UTP diphosphatase activity"/>
    <property type="evidence" value="ECO:0007669"/>
    <property type="project" value="RHEA"/>
</dbReference>
<sequence>MTRLILASGSPRRSQLLSDAGYRFEVIPPHDSAEADAPRLPDPTSLVCDLARRKAEDVVKRLAGEPQPSWVLAADTIAECGGQVLGKPDDAADARRILEALSGTRHSVLTGVCLWRSDQPAPAECWHAESQLEMDRLGDRWLEDYLASGAWEGKAGAFGYQDGLVFVRIVAGSESNVVGLPLDEVRAMFQRVGWNGLRDES</sequence>
<dbReference type="Pfam" id="PF02545">
    <property type="entry name" value="Maf"/>
    <property type="match status" value="1"/>
</dbReference>
<dbReference type="EMBL" id="SJPO01000006">
    <property type="protein sequence ID" value="TWT75870.1"/>
    <property type="molecule type" value="Genomic_DNA"/>
</dbReference>
<accession>A0A5C5YM06</accession>
<dbReference type="InterPro" id="IPR003697">
    <property type="entry name" value="Maf-like"/>
</dbReference>
<dbReference type="SUPFAM" id="SSF52972">
    <property type="entry name" value="ITPase-like"/>
    <property type="match status" value="1"/>
</dbReference>
<comment type="subcellular location">
    <subcellularLocation>
        <location evidence="4">Cytoplasm</location>
    </subcellularLocation>
</comment>
<comment type="caution">
    <text evidence="5">The sequence shown here is derived from an EMBL/GenBank/DDBJ whole genome shotgun (WGS) entry which is preliminary data.</text>
</comment>
<dbReference type="GO" id="GO:0009117">
    <property type="term" value="P:nucleotide metabolic process"/>
    <property type="evidence" value="ECO:0007669"/>
    <property type="project" value="UniProtKB-KW"/>
</dbReference>
<comment type="function">
    <text evidence="4">Nucleoside triphosphate pyrophosphatase that hydrolyzes dTTP and UTP. May have a dual role in cell division arrest and in preventing the incorporation of modified nucleotides into cellular nucleic acids.</text>
</comment>
<keyword evidence="4" id="KW-0963">Cytoplasm</keyword>
<dbReference type="HAMAP" id="MF_00528">
    <property type="entry name" value="Maf"/>
    <property type="match status" value="1"/>
</dbReference>
<evidence type="ECO:0000256" key="3">
    <source>
        <dbReference type="ARBA" id="ARBA00023080"/>
    </source>
</evidence>
<keyword evidence="6" id="KW-1185">Reference proteome</keyword>
<evidence type="ECO:0000256" key="2">
    <source>
        <dbReference type="ARBA" id="ARBA00022801"/>
    </source>
</evidence>
<organism evidence="5 6">
    <name type="scientific">Posidoniimonas polymericola</name>
    <dbReference type="NCBI Taxonomy" id="2528002"/>
    <lineage>
        <taxon>Bacteria</taxon>
        <taxon>Pseudomonadati</taxon>
        <taxon>Planctomycetota</taxon>
        <taxon>Planctomycetia</taxon>
        <taxon>Pirellulales</taxon>
        <taxon>Lacipirellulaceae</taxon>
        <taxon>Posidoniimonas</taxon>
    </lineage>
</organism>
<gene>
    <name evidence="5" type="primary">yhdE</name>
    <name evidence="5" type="ORF">Pla123a_26540</name>
</gene>
<comment type="cofactor">
    <cofactor evidence="1 4">
        <name>a divalent metal cation</name>
        <dbReference type="ChEBI" id="CHEBI:60240"/>
    </cofactor>
</comment>
<dbReference type="AlphaFoldDB" id="A0A5C5YM06"/>
<comment type="similarity">
    <text evidence="4">Belongs to the Maf family. YhdE subfamily.</text>
</comment>
<name>A0A5C5YM06_9BACT</name>
<evidence type="ECO:0000256" key="1">
    <source>
        <dbReference type="ARBA" id="ARBA00001968"/>
    </source>
</evidence>
<feature type="site" description="Important for substrate specificity" evidence="4">
    <location>
        <position position="12"/>
    </location>
</feature>
<comment type="catalytic activity">
    <reaction evidence="4">
        <text>dTTP + H2O = dTMP + diphosphate + H(+)</text>
        <dbReference type="Rhea" id="RHEA:28534"/>
        <dbReference type="ChEBI" id="CHEBI:15377"/>
        <dbReference type="ChEBI" id="CHEBI:15378"/>
        <dbReference type="ChEBI" id="CHEBI:33019"/>
        <dbReference type="ChEBI" id="CHEBI:37568"/>
        <dbReference type="ChEBI" id="CHEBI:63528"/>
        <dbReference type="EC" id="3.6.1.9"/>
    </reaction>
</comment>
<proteinExistence type="inferred from homology"/>
<comment type="catalytic activity">
    <reaction evidence="4">
        <text>UTP + H2O = UMP + diphosphate + H(+)</text>
        <dbReference type="Rhea" id="RHEA:29395"/>
        <dbReference type="ChEBI" id="CHEBI:15377"/>
        <dbReference type="ChEBI" id="CHEBI:15378"/>
        <dbReference type="ChEBI" id="CHEBI:33019"/>
        <dbReference type="ChEBI" id="CHEBI:46398"/>
        <dbReference type="ChEBI" id="CHEBI:57865"/>
        <dbReference type="EC" id="3.6.1.9"/>
    </reaction>
</comment>
<evidence type="ECO:0000313" key="5">
    <source>
        <dbReference type="EMBL" id="TWT75870.1"/>
    </source>
</evidence>
<keyword evidence="3 4" id="KW-0546">Nucleotide metabolism</keyword>
<protein>
    <recommendedName>
        <fullName evidence="4">dTTP/UTP pyrophosphatase</fullName>
        <shortName evidence="4">dTTPase/UTPase</shortName>
        <ecNumber evidence="4">3.6.1.9</ecNumber>
    </recommendedName>
    <alternativeName>
        <fullName evidence="4">Nucleoside triphosphate pyrophosphatase</fullName>
    </alternativeName>
    <alternativeName>
        <fullName evidence="4">Nucleotide pyrophosphatase</fullName>
        <shortName evidence="4">Nucleotide PPase</shortName>
    </alternativeName>
</protein>
<dbReference type="OrthoDB" id="9807767at2"/>
<dbReference type="PANTHER" id="PTHR43213">
    <property type="entry name" value="BIFUNCTIONAL DTTP/UTP PYROPHOSPHATASE/METHYLTRANSFERASE PROTEIN-RELATED"/>
    <property type="match status" value="1"/>
</dbReference>
<comment type="caution">
    <text evidence="4">Lacks conserved residue(s) required for the propagation of feature annotation.</text>
</comment>
<reference evidence="5 6" key="1">
    <citation type="submission" date="2019-02" db="EMBL/GenBank/DDBJ databases">
        <title>Deep-cultivation of Planctomycetes and their phenomic and genomic characterization uncovers novel biology.</title>
        <authorList>
            <person name="Wiegand S."/>
            <person name="Jogler M."/>
            <person name="Boedeker C."/>
            <person name="Pinto D."/>
            <person name="Vollmers J."/>
            <person name="Rivas-Marin E."/>
            <person name="Kohn T."/>
            <person name="Peeters S.H."/>
            <person name="Heuer A."/>
            <person name="Rast P."/>
            <person name="Oberbeckmann S."/>
            <person name="Bunk B."/>
            <person name="Jeske O."/>
            <person name="Meyerdierks A."/>
            <person name="Storesund J.E."/>
            <person name="Kallscheuer N."/>
            <person name="Luecker S."/>
            <person name="Lage O.M."/>
            <person name="Pohl T."/>
            <person name="Merkel B.J."/>
            <person name="Hornburger P."/>
            <person name="Mueller R.-W."/>
            <person name="Bruemmer F."/>
            <person name="Labrenz M."/>
            <person name="Spormann A.M."/>
            <person name="Op Den Camp H."/>
            <person name="Overmann J."/>
            <person name="Amann R."/>
            <person name="Jetten M.S.M."/>
            <person name="Mascher T."/>
            <person name="Medema M.H."/>
            <person name="Devos D.P."/>
            <person name="Kaster A.-K."/>
            <person name="Ovreas L."/>
            <person name="Rohde M."/>
            <person name="Galperin M.Y."/>
            <person name="Jogler C."/>
        </authorList>
    </citation>
    <scope>NUCLEOTIDE SEQUENCE [LARGE SCALE GENOMIC DNA]</scope>
    <source>
        <strain evidence="5 6">Pla123a</strain>
    </source>
</reference>
<dbReference type="GO" id="GO:0005737">
    <property type="term" value="C:cytoplasm"/>
    <property type="evidence" value="ECO:0007669"/>
    <property type="project" value="UniProtKB-SubCell"/>
</dbReference>
<dbReference type="Gene3D" id="3.90.950.10">
    <property type="match status" value="1"/>
</dbReference>
<evidence type="ECO:0000256" key="4">
    <source>
        <dbReference type="HAMAP-Rule" id="MF_00528"/>
    </source>
</evidence>